<dbReference type="EMBL" id="FN649729">
    <property type="protein sequence ID" value="CBN78773.1"/>
    <property type="molecule type" value="Genomic_DNA"/>
</dbReference>
<reference evidence="2 3" key="1">
    <citation type="journal article" date="2010" name="Nature">
        <title>The Ectocarpus genome and the independent evolution of multicellularity in brown algae.</title>
        <authorList>
            <person name="Cock J.M."/>
            <person name="Sterck L."/>
            <person name="Rouze P."/>
            <person name="Scornet D."/>
            <person name="Allen A.E."/>
            <person name="Amoutzias G."/>
            <person name="Anthouard V."/>
            <person name="Artiguenave F."/>
            <person name="Aury J.M."/>
            <person name="Badger J.H."/>
            <person name="Beszteri B."/>
            <person name="Billiau K."/>
            <person name="Bonnet E."/>
            <person name="Bothwell J.H."/>
            <person name="Bowler C."/>
            <person name="Boyen C."/>
            <person name="Brownlee C."/>
            <person name="Carrano C.J."/>
            <person name="Charrier B."/>
            <person name="Cho G.Y."/>
            <person name="Coelho S.M."/>
            <person name="Collen J."/>
            <person name="Corre E."/>
            <person name="Da Silva C."/>
            <person name="Delage L."/>
            <person name="Delaroque N."/>
            <person name="Dittami S.M."/>
            <person name="Doulbeau S."/>
            <person name="Elias M."/>
            <person name="Farnham G."/>
            <person name="Gachon C.M."/>
            <person name="Gschloessl B."/>
            <person name="Heesch S."/>
            <person name="Jabbari K."/>
            <person name="Jubin C."/>
            <person name="Kawai H."/>
            <person name="Kimura K."/>
            <person name="Kloareg B."/>
            <person name="Kupper F.C."/>
            <person name="Lang D."/>
            <person name="Le Bail A."/>
            <person name="Leblanc C."/>
            <person name="Lerouge P."/>
            <person name="Lohr M."/>
            <person name="Lopez P.J."/>
            <person name="Martens C."/>
            <person name="Maumus F."/>
            <person name="Michel G."/>
            <person name="Miranda-Saavedra D."/>
            <person name="Morales J."/>
            <person name="Moreau H."/>
            <person name="Motomura T."/>
            <person name="Nagasato C."/>
            <person name="Napoli C.A."/>
            <person name="Nelson D.R."/>
            <person name="Nyvall-Collen P."/>
            <person name="Peters A.F."/>
            <person name="Pommier C."/>
            <person name="Potin P."/>
            <person name="Poulain J."/>
            <person name="Quesneville H."/>
            <person name="Read B."/>
            <person name="Rensing S.A."/>
            <person name="Ritter A."/>
            <person name="Rousvoal S."/>
            <person name="Samanta M."/>
            <person name="Samson G."/>
            <person name="Schroeder D.C."/>
            <person name="Segurens B."/>
            <person name="Strittmatter M."/>
            <person name="Tonon T."/>
            <person name="Tregear J.W."/>
            <person name="Valentin K."/>
            <person name="von Dassow P."/>
            <person name="Yamagishi T."/>
            <person name="Van de Peer Y."/>
            <person name="Wincker P."/>
        </authorList>
    </citation>
    <scope>NUCLEOTIDE SEQUENCE [LARGE SCALE GENOMIC DNA]</scope>
    <source>
        <strain evidence="3">Ec32 / CCAP1310/4</strain>
    </source>
</reference>
<dbReference type="EMBL" id="FN648818">
    <property type="protein sequence ID" value="CBN78773.1"/>
    <property type="molecule type" value="Genomic_DNA"/>
</dbReference>
<organism evidence="2 3">
    <name type="scientific">Ectocarpus siliculosus</name>
    <name type="common">Brown alga</name>
    <name type="synonym">Conferva siliculosa</name>
    <dbReference type="NCBI Taxonomy" id="2880"/>
    <lineage>
        <taxon>Eukaryota</taxon>
        <taxon>Sar</taxon>
        <taxon>Stramenopiles</taxon>
        <taxon>Ochrophyta</taxon>
        <taxon>PX clade</taxon>
        <taxon>Phaeophyceae</taxon>
        <taxon>Ectocarpales</taxon>
        <taxon>Ectocarpaceae</taxon>
        <taxon>Ectocarpus</taxon>
    </lineage>
</organism>
<feature type="compositionally biased region" description="Acidic residues" evidence="1">
    <location>
        <begin position="702"/>
        <end position="712"/>
    </location>
</feature>
<feature type="compositionally biased region" description="Low complexity" evidence="1">
    <location>
        <begin position="1249"/>
        <end position="1265"/>
    </location>
</feature>
<feature type="compositionally biased region" description="Acidic residues" evidence="1">
    <location>
        <begin position="731"/>
        <end position="744"/>
    </location>
</feature>
<feature type="region of interest" description="Disordered" evidence="1">
    <location>
        <begin position="675"/>
        <end position="830"/>
    </location>
</feature>
<dbReference type="SUPFAM" id="SSF48371">
    <property type="entry name" value="ARM repeat"/>
    <property type="match status" value="1"/>
</dbReference>
<gene>
    <name evidence="2" type="ORF">Esi_0006_0175</name>
</gene>
<dbReference type="Gene3D" id="1.25.10.10">
    <property type="entry name" value="Leucine-rich Repeat Variant"/>
    <property type="match status" value="1"/>
</dbReference>
<feature type="region of interest" description="Disordered" evidence="1">
    <location>
        <begin position="870"/>
        <end position="911"/>
    </location>
</feature>
<feature type="compositionally biased region" description="Basic and acidic residues" evidence="1">
    <location>
        <begin position="772"/>
        <end position="791"/>
    </location>
</feature>
<name>D8LQK9_ECTSI</name>
<feature type="compositionally biased region" description="Low complexity" evidence="1">
    <location>
        <begin position="542"/>
        <end position="553"/>
    </location>
</feature>
<dbReference type="Proteomes" id="UP000002630">
    <property type="component" value="Linkage Group LG04"/>
</dbReference>
<dbReference type="OrthoDB" id="6132759at2759"/>
<accession>D8LQK9</accession>
<feature type="compositionally biased region" description="Basic and acidic residues" evidence="1">
    <location>
        <begin position="747"/>
        <end position="759"/>
    </location>
</feature>
<keyword evidence="3" id="KW-1185">Reference proteome</keyword>
<proteinExistence type="predicted"/>
<feature type="region of interest" description="Disordered" evidence="1">
    <location>
        <begin position="527"/>
        <end position="573"/>
    </location>
</feature>
<dbReference type="InterPro" id="IPR016024">
    <property type="entry name" value="ARM-type_fold"/>
</dbReference>
<dbReference type="InParanoid" id="D8LQK9"/>
<evidence type="ECO:0000256" key="1">
    <source>
        <dbReference type="SAM" id="MobiDB-lite"/>
    </source>
</evidence>
<feature type="compositionally biased region" description="Polar residues" evidence="1">
    <location>
        <begin position="1210"/>
        <end position="1220"/>
    </location>
</feature>
<feature type="compositionally biased region" description="Gly residues" evidence="1">
    <location>
        <begin position="1266"/>
        <end position="1276"/>
    </location>
</feature>
<dbReference type="InterPro" id="IPR011989">
    <property type="entry name" value="ARM-like"/>
</dbReference>
<feature type="region of interest" description="Disordered" evidence="1">
    <location>
        <begin position="1207"/>
        <end position="1379"/>
    </location>
</feature>
<sequence>MAPTMQSSTTEMVERKVLEMAQHASFHQHVSYNLSTILHAFSAGKTDPTEIAQAFSRARGLEVITRVISGEPMAKPSVLSLCCRTAVWVVDKFGSGVSHSQGGGLVEALVGRLDRGVSGDDAQTVECQVECARLMSSLAGQAASLLIDGGALGAIECMLEQLGGNHSSIMRPCCEALERVSRTEEGRATFEERGTGGVLLATIRDFPEALEEGSDVALASALKVVERIFTGKSPEACALSLRAKSEEESCDDPHRPTFSDYDNCVETVLTVVEATPEAPGAAAATCLWWLSGASSKAPDRALSAILAAAAVADGTEATNEAREAEKAAAQLLVSADVWSWFSRGDGGEGDVQEEGENVPPARPVEGARFLAALCLCRPGLECLEAAVERESPRRVAEALVTLCESADPLLARACFRIIERLAKGGTGPQVFVDAGALAAAAVAGALFEVEEDAETVEDAEAHAIAAALGAVATLADAGGKDARPVVDDAFQLSVRCLARVGEYSGRPAAAAAKSALDVITVRLTRPDRPKGAAGVRGGGAAAGPAPEAGGAVVENDEGGGDTDKAVSGAPGDAKVEDAAEDVDTPMEILKDAGAILAVMKAHSTDARVQQSGWRSLIAMDTGRGDVEKFWTGVGDGPQSRRQMLRDCLERHGGDSLVAGQVADILEGLVLQGDSADGDGSSLTASLSDAPGEESPRLPSDHEEAEGGDEDDASEHVKSGGGDEASPGESGPPEEDQNAAEEESSQDNIKHSTDAAHQQEVEQVVNGEDEDKDGGLEVPGDKGDVPEDKGAEVEGGDEATAVAEASEGAGNADGGSDPLGDAEGKSETLLPEDVLIEIGLIGTKTLEGGGSSGSSDSSRTASVVAAVAEDAVTGEGSTTRPNVARSLFGSNGHANDKNSAAGDTVEAEKPEAKADCSLNASVVVPSKEELKLRRSWAKLETLHSDIVGRSQILGGESAPMVAAMAEPSVLKERVSALLEETESGDSRDAFAAASLALVGALTAATGALNNSQKEVQRYLAMSRDLRVTSTWTDISEAMQWTMDSLKGTVILFTPHTAGGLTKALGLCKNMDSALKLFKEAALQIKIIVVELAGEHEPNTVWRVNQSLFKGLPENRKVMTLRHLRSLVVAYDHLSDEMRRDLTTALEIIKNREVLNMMGKYCIQAEAAEEKRWEAKLATADERLKVGRRPSDMLGSSVRKARLRSALHQASCLGNGTRQSITPGRRSPPMGIRASFSEPSPPSLARGGLGTPTTTTPVRSNGAAESPGSGGSNGGNNVGGRASPPLGSGSRKAPLITPRSGRSTATPPGGVGGSGIPRGVASHSRRRESFAVEAEAGSSAMEDRRSRSPMFKRRPAGGRSKSPVTARVRGTRRVSRSLTPR</sequence>
<evidence type="ECO:0000313" key="3">
    <source>
        <dbReference type="Proteomes" id="UP000002630"/>
    </source>
</evidence>
<evidence type="ECO:0000313" key="2">
    <source>
        <dbReference type="EMBL" id="CBN78773.1"/>
    </source>
</evidence>
<protein>
    <submittedName>
        <fullName evidence="2">Uncharacterized protein</fullName>
    </submittedName>
</protein>